<evidence type="ECO:0000256" key="1">
    <source>
        <dbReference type="SAM" id="SignalP"/>
    </source>
</evidence>
<dbReference type="AlphaFoldDB" id="A0A8B6C7P2"/>
<feature type="signal peptide" evidence="1">
    <location>
        <begin position="1"/>
        <end position="19"/>
    </location>
</feature>
<keyword evidence="3" id="KW-1185">Reference proteome</keyword>
<sequence length="112" mass="12956">MSTLWLILVIVCLSGKLFSTRTYSIKDLRKKVHDHNPQDSKIPLISHLKRILLKARLNMLDERNRETDSKLEKEVNNRGSNAYYNCGEDGCKEKHKIRRGPFGCNKRKGCGQ</sequence>
<organism evidence="2 3">
    <name type="scientific">Mytilus galloprovincialis</name>
    <name type="common">Mediterranean mussel</name>
    <dbReference type="NCBI Taxonomy" id="29158"/>
    <lineage>
        <taxon>Eukaryota</taxon>
        <taxon>Metazoa</taxon>
        <taxon>Spiralia</taxon>
        <taxon>Lophotrochozoa</taxon>
        <taxon>Mollusca</taxon>
        <taxon>Bivalvia</taxon>
        <taxon>Autobranchia</taxon>
        <taxon>Pteriomorphia</taxon>
        <taxon>Mytilida</taxon>
        <taxon>Mytiloidea</taxon>
        <taxon>Mytilidae</taxon>
        <taxon>Mytilinae</taxon>
        <taxon>Mytilus</taxon>
    </lineage>
</organism>
<gene>
    <name evidence="2" type="ORF">MGAL_10B012792</name>
</gene>
<feature type="chain" id="PRO_5032338142" evidence="1">
    <location>
        <begin position="20"/>
        <end position="112"/>
    </location>
</feature>
<protein>
    <submittedName>
        <fullName evidence="2">Uncharacterized protein</fullName>
    </submittedName>
</protein>
<name>A0A8B6C7P2_MYTGA</name>
<evidence type="ECO:0000313" key="2">
    <source>
        <dbReference type="EMBL" id="VDI01381.1"/>
    </source>
</evidence>
<accession>A0A8B6C7P2</accession>
<reference evidence="2" key="1">
    <citation type="submission" date="2018-11" db="EMBL/GenBank/DDBJ databases">
        <authorList>
            <person name="Alioto T."/>
            <person name="Alioto T."/>
        </authorList>
    </citation>
    <scope>NUCLEOTIDE SEQUENCE</scope>
</reference>
<dbReference type="Proteomes" id="UP000596742">
    <property type="component" value="Unassembled WGS sequence"/>
</dbReference>
<comment type="caution">
    <text evidence="2">The sequence shown here is derived from an EMBL/GenBank/DDBJ whole genome shotgun (WGS) entry which is preliminary data.</text>
</comment>
<proteinExistence type="predicted"/>
<evidence type="ECO:0000313" key="3">
    <source>
        <dbReference type="Proteomes" id="UP000596742"/>
    </source>
</evidence>
<dbReference type="EMBL" id="UYJE01001350">
    <property type="protein sequence ID" value="VDI01381.1"/>
    <property type="molecule type" value="Genomic_DNA"/>
</dbReference>
<keyword evidence="1" id="KW-0732">Signal</keyword>